<dbReference type="AlphaFoldDB" id="A0A4Z2ICG6"/>
<feature type="region of interest" description="Disordered" evidence="1">
    <location>
        <begin position="247"/>
        <end position="272"/>
    </location>
</feature>
<proteinExistence type="predicted"/>
<keyword evidence="3" id="KW-1185">Reference proteome</keyword>
<dbReference type="Proteomes" id="UP000314294">
    <property type="component" value="Unassembled WGS sequence"/>
</dbReference>
<gene>
    <name evidence="2" type="ORF">EYF80_014137</name>
</gene>
<sequence>MEFFKELDRHTPRFLEIFKSKGKQWVLGISTAALKKACACIATTRVVSYCCASCGDARTVERSLQEDLIKHYKQHRLSEGPGAAHYGSVCHSEGLQEPPEDIAIVIEGGQGQGSRLPSPGCGGPNFWAHQCRVPAAVSGQRRVPAATPVPQPTPVPAASPVPQPMSVPAAVPKPMPHPCRSSCCRSLRRPSSLQKHASCTLQRPSSCPSPFFCGPICFLCPVGTLADPCSTCSVVLADPCSTVSGLDASGSRPRAPFGTASNSPEQNPVSRK</sequence>
<accession>A0A4Z2ICG6</accession>
<evidence type="ECO:0000256" key="1">
    <source>
        <dbReference type="SAM" id="MobiDB-lite"/>
    </source>
</evidence>
<dbReference type="EMBL" id="SRLO01000101">
    <property type="protein sequence ID" value="TNN75587.1"/>
    <property type="molecule type" value="Genomic_DNA"/>
</dbReference>
<name>A0A4Z2ICG6_9TELE</name>
<evidence type="ECO:0000313" key="2">
    <source>
        <dbReference type="EMBL" id="TNN75587.1"/>
    </source>
</evidence>
<feature type="compositionally biased region" description="Polar residues" evidence="1">
    <location>
        <begin position="259"/>
        <end position="272"/>
    </location>
</feature>
<protein>
    <submittedName>
        <fullName evidence="2">Uncharacterized protein</fullName>
    </submittedName>
</protein>
<comment type="caution">
    <text evidence="2">The sequence shown here is derived from an EMBL/GenBank/DDBJ whole genome shotgun (WGS) entry which is preliminary data.</text>
</comment>
<organism evidence="2 3">
    <name type="scientific">Liparis tanakae</name>
    <name type="common">Tanaka's snailfish</name>
    <dbReference type="NCBI Taxonomy" id="230148"/>
    <lineage>
        <taxon>Eukaryota</taxon>
        <taxon>Metazoa</taxon>
        <taxon>Chordata</taxon>
        <taxon>Craniata</taxon>
        <taxon>Vertebrata</taxon>
        <taxon>Euteleostomi</taxon>
        <taxon>Actinopterygii</taxon>
        <taxon>Neopterygii</taxon>
        <taxon>Teleostei</taxon>
        <taxon>Neoteleostei</taxon>
        <taxon>Acanthomorphata</taxon>
        <taxon>Eupercaria</taxon>
        <taxon>Perciformes</taxon>
        <taxon>Cottioidei</taxon>
        <taxon>Cottales</taxon>
        <taxon>Liparidae</taxon>
        <taxon>Liparis</taxon>
    </lineage>
</organism>
<evidence type="ECO:0000313" key="3">
    <source>
        <dbReference type="Proteomes" id="UP000314294"/>
    </source>
</evidence>
<reference evidence="2 3" key="1">
    <citation type="submission" date="2019-03" db="EMBL/GenBank/DDBJ databases">
        <title>First draft genome of Liparis tanakae, snailfish: a comprehensive survey of snailfish specific genes.</title>
        <authorList>
            <person name="Kim W."/>
            <person name="Song I."/>
            <person name="Jeong J.-H."/>
            <person name="Kim D."/>
            <person name="Kim S."/>
            <person name="Ryu S."/>
            <person name="Song J.Y."/>
            <person name="Lee S.K."/>
        </authorList>
    </citation>
    <scope>NUCLEOTIDE SEQUENCE [LARGE SCALE GENOMIC DNA]</scope>
    <source>
        <tissue evidence="2">Muscle</tissue>
    </source>
</reference>